<gene>
    <name evidence="1" type="ORF">NQ318_003251</name>
</gene>
<reference evidence="1" key="1">
    <citation type="journal article" date="2023" name="Insect Mol. Biol.">
        <title>Genome sequencing provides insights into the evolution of gene families encoding plant cell wall-degrading enzymes in longhorned beetles.</title>
        <authorList>
            <person name="Shin N.R."/>
            <person name="Okamura Y."/>
            <person name="Kirsch R."/>
            <person name="Pauchet Y."/>
        </authorList>
    </citation>
    <scope>NUCLEOTIDE SEQUENCE</scope>
    <source>
        <strain evidence="1">AMC_N1</strain>
    </source>
</reference>
<name>A0AAV8XQ13_9CUCU</name>
<comment type="caution">
    <text evidence="1">The sequence shown here is derived from an EMBL/GenBank/DDBJ whole genome shotgun (WGS) entry which is preliminary data.</text>
</comment>
<evidence type="ECO:0000313" key="2">
    <source>
        <dbReference type="Proteomes" id="UP001162162"/>
    </source>
</evidence>
<dbReference type="PANTHER" id="PTHR33480">
    <property type="entry name" value="SET DOMAIN-CONTAINING PROTEIN-RELATED"/>
    <property type="match status" value="1"/>
</dbReference>
<proteinExistence type="predicted"/>
<evidence type="ECO:0000313" key="1">
    <source>
        <dbReference type="EMBL" id="KAJ8941070.1"/>
    </source>
</evidence>
<dbReference type="Proteomes" id="UP001162162">
    <property type="component" value="Unassembled WGS sequence"/>
</dbReference>
<protein>
    <submittedName>
        <fullName evidence="1">Uncharacterized protein</fullName>
    </submittedName>
</protein>
<dbReference type="AlphaFoldDB" id="A0AAV8XQ13"/>
<keyword evidence="2" id="KW-1185">Reference proteome</keyword>
<organism evidence="1 2">
    <name type="scientific">Aromia moschata</name>
    <dbReference type="NCBI Taxonomy" id="1265417"/>
    <lineage>
        <taxon>Eukaryota</taxon>
        <taxon>Metazoa</taxon>
        <taxon>Ecdysozoa</taxon>
        <taxon>Arthropoda</taxon>
        <taxon>Hexapoda</taxon>
        <taxon>Insecta</taxon>
        <taxon>Pterygota</taxon>
        <taxon>Neoptera</taxon>
        <taxon>Endopterygota</taxon>
        <taxon>Coleoptera</taxon>
        <taxon>Polyphaga</taxon>
        <taxon>Cucujiformia</taxon>
        <taxon>Chrysomeloidea</taxon>
        <taxon>Cerambycidae</taxon>
        <taxon>Cerambycinae</taxon>
        <taxon>Callichromatini</taxon>
        <taxon>Aromia</taxon>
    </lineage>
</organism>
<dbReference type="EMBL" id="JAPWTK010000389">
    <property type="protein sequence ID" value="KAJ8941070.1"/>
    <property type="molecule type" value="Genomic_DNA"/>
</dbReference>
<accession>A0AAV8XQ13</accession>
<sequence>MLSKTFKRIVTEGKGSKPFYCVRNLCVQENNEYLFANPNTKNKCLSEYHILKKLAQESDVQDTSLFHFNAFKKTDCDYSANFLKNIYQTAKVSKLLIAINSGKGSLYKGKNFDEIELSDINESDSEKENTDDDEMKEIIDSPISQNQICNNEKDYDADDNVIEEVPPQRNENLIVKKKIDRSNHLGVDNHIKNKKVPKKDETETFIERFKEIFKDRNWVTL</sequence>